<name>W7IHK1_9PSEU</name>
<keyword evidence="2" id="KW-1185">Reference proteome</keyword>
<comment type="caution">
    <text evidence="1">The sequence shown here is derived from an EMBL/GenBank/DDBJ whole genome shotgun (WGS) entry which is preliminary data.</text>
</comment>
<evidence type="ECO:0000313" key="2">
    <source>
        <dbReference type="Proteomes" id="UP000019277"/>
    </source>
</evidence>
<dbReference type="EMBL" id="AYXG01000185">
    <property type="protein sequence ID" value="EWC59793.1"/>
    <property type="molecule type" value="Genomic_DNA"/>
</dbReference>
<proteinExistence type="predicted"/>
<dbReference type="Proteomes" id="UP000019277">
    <property type="component" value="Unassembled WGS sequence"/>
</dbReference>
<organism evidence="1 2">
    <name type="scientific">Actinokineospora spheciospongiae</name>
    <dbReference type="NCBI Taxonomy" id="909613"/>
    <lineage>
        <taxon>Bacteria</taxon>
        <taxon>Bacillati</taxon>
        <taxon>Actinomycetota</taxon>
        <taxon>Actinomycetes</taxon>
        <taxon>Pseudonocardiales</taxon>
        <taxon>Pseudonocardiaceae</taxon>
        <taxon>Actinokineospora</taxon>
    </lineage>
</organism>
<sequence>MGRPTIEDNFPRTTGEGQLWIKNPAGLFVFADVVQISA</sequence>
<reference evidence="1 2" key="1">
    <citation type="journal article" date="2014" name="Genome Announc.">
        <title>Draft Genome Sequence of the Antitrypanosomally Active Sponge-Associated Bacterium Actinokineospora sp. Strain EG49.</title>
        <authorList>
            <person name="Harjes J."/>
            <person name="Ryu T."/>
            <person name="Abdelmohsen U.R."/>
            <person name="Moitinho-Silva L."/>
            <person name="Horn H."/>
            <person name="Ravasi T."/>
            <person name="Hentschel U."/>
        </authorList>
    </citation>
    <scope>NUCLEOTIDE SEQUENCE [LARGE SCALE GENOMIC DNA]</scope>
    <source>
        <strain evidence="1 2">EG49</strain>
    </source>
</reference>
<accession>W7IHK1</accession>
<dbReference type="AlphaFoldDB" id="W7IHK1"/>
<gene>
    <name evidence="1" type="ORF">UO65_4936</name>
</gene>
<protein>
    <submittedName>
        <fullName evidence="1">Uncharacterized protein</fullName>
    </submittedName>
</protein>
<evidence type="ECO:0000313" key="1">
    <source>
        <dbReference type="EMBL" id="EWC59793.1"/>
    </source>
</evidence>